<dbReference type="EMBL" id="JACEEZ010025398">
    <property type="protein sequence ID" value="KAG0701192.1"/>
    <property type="molecule type" value="Genomic_DNA"/>
</dbReference>
<accession>A0A8J8WN35</accession>
<comment type="caution">
    <text evidence="1">The sequence shown here is derived from an EMBL/GenBank/DDBJ whole genome shotgun (WGS) entry which is preliminary data.</text>
</comment>
<dbReference type="Proteomes" id="UP000770661">
    <property type="component" value="Unassembled WGS sequence"/>
</dbReference>
<organism evidence="1 2">
    <name type="scientific">Chionoecetes opilio</name>
    <name type="common">Atlantic snow crab</name>
    <name type="synonym">Cancer opilio</name>
    <dbReference type="NCBI Taxonomy" id="41210"/>
    <lineage>
        <taxon>Eukaryota</taxon>
        <taxon>Metazoa</taxon>
        <taxon>Ecdysozoa</taxon>
        <taxon>Arthropoda</taxon>
        <taxon>Crustacea</taxon>
        <taxon>Multicrustacea</taxon>
        <taxon>Malacostraca</taxon>
        <taxon>Eumalacostraca</taxon>
        <taxon>Eucarida</taxon>
        <taxon>Decapoda</taxon>
        <taxon>Pleocyemata</taxon>
        <taxon>Brachyura</taxon>
        <taxon>Eubrachyura</taxon>
        <taxon>Majoidea</taxon>
        <taxon>Majidae</taxon>
        <taxon>Chionoecetes</taxon>
    </lineage>
</organism>
<keyword evidence="2" id="KW-1185">Reference proteome</keyword>
<sequence>MVTFCCSALGHHSCVSTKADNTHYLSVTLFHHILYKMSEKREPPPTSAYGMSTPGVSYPQMMPQGAPPSYAESLSHPVVPGHPGIPPQFASPYMTQAAASAAHLQNYKVQISRHVIELSLAQWHRSVFLCGSNIPDFSAPLASAASEYDYDPMLTSGSETGAPGPWGDGFYG</sequence>
<evidence type="ECO:0000313" key="2">
    <source>
        <dbReference type="Proteomes" id="UP000770661"/>
    </source>
</evidence>
<proteinExistence type="predicted"/>
<evidence type="ECO:0000313" key="1">
    <source>
        <dbReference type="EMBL" id="KAG0701192.1"/>
    </source>
</evidence>
<dbReference type="AlphaFoldDB" id="A0A8J8WN35"/>
<gene>
    <name evidence="1" type="ORF">GWK47_025373</name>
</gene>
<name>A0A8J8WN35_CHIOP</name>
<protein>
    <submittedName>
        <fullName evidence="1">Uncharacterized protein</fullName>
    </submittedName>
</protein>
<reference evidence="1" key="1">
    <citation type="submission" date="2020-07" db="EMBL/GenBank/DDBJ databases">
        <title>The High-quality genome of the commercially important snow crab, Chionoecetes opilio.</title>
        <authorList>
            <person name="Jeong J.-H."/>
            <person name="Ryu S."/>
        </authorList>
    </citation>
    <scope>NUCLEOTIDE SEQUENCE</scope>
    <source>
        <strain evidence="1">MADBK_172401_WGS</strain>
        <tissue evidence="1">Digestive gland</tissue>
    </source>
</reference>